<dbReference type="PANTHER" id="PTHR30537">
    <property type="entry name" value="HTH-TYPE TRANSCRIPTIONAL REGULATOR"/>
    <property type="match status" value="1"/>
</dbReference>
<keyword evidence="7" id="KW-1185">Reference proteome</keyword>
<organism evidence="6 7">
    <name type="scientific">Rhodanobacter lycopersici</name>
    <dbReference type="NCBI Taxonomy" id="3162487"/>
    <lineage>
        <taxon>Bacteria</taxon>
        <taxon>Pseudomonadati</taxon>
        <taxon>Pseudomonadota</taxon>
        <taxon>Gammaproteobacteria</taxon>
        <taxon>Lysobacterales</taxon>
        <taxon>Rhodanobacteraceae</taxon>
        <taxon>Rhodanobacter</taxon>
    </lineage>
</organism>
<gene>
    <name evidence="6" type="ORF">ABQJ54_11045</name>
</gene>
<dbReference type="PANTHER" id="PTHR30537:SF5">
    <property type="entry name" value="HTH-TYPE TRANSCRIPTIONAL ACTIVATOR TTDR-RELATED"/>
    <property type="match status" value="1"/>
</dbReference>
<evidence type="ECO:0000256" key="3">
    <source>
        <dbReference type="ARBA" id="ARBA00023125"/>
    </source>
</evidence>
<comment type="caution">
    <text evidence="6">The sequence shown here is derived from an EMBL/GenBank/DDBJ whole genome shotgun (WGS) entry which is preliminary data.</text>
</comment>
<evidence type="ECO:0000256" key="1">
    <source>
        <dbReference type="ARBA" id="ARBA00009437"/>
    </source>
</evidence>
<dbReference type="SUPFAM" id="SSF53850">
    <property type="entry name" value="Periplasmic binding protein-like II"/>
    <property type="match status" value="1"/>
</dbReference>
<keyword evidence="3" id="KW-0238">DNA-binding</keyword>
<name>A0ABV3QEM9_9GAMM</name>
<feature type="domain" description="HTH lysR-type" evidence="5">
    <location>
        <begin position="1"/>
        <end position="53"/>
    </location>
</feature>
<dbReference type="InterPro" id="IPR000847">
    <property type="entry name" value="LysR_HTH_N"/>
</dbReference>
<reference evidence="6 7" key="1">
    <citation type="submission" date="2024-06" db="EMBL/GenBank/DDBJ databases">
        <authorList>
            <person name="Woo H."/>
        </authorList>
    </citation>
    <scope>NUCLEOTIDE SEQUENCE [LARGE SCALE GENOMIC DNA]</scope>
    <source>
        <strain evidence="6 7">Si-c</strain>
    </source>
</reference>
<dbReference type="Pfam" id="PF03466">
    <property type="entry name" value="LysR_substrate"/>
    <property type="match status" value="1"/>
</dbReference>
<proteinExistence type="inferred from homology"/>
<evidence type="ECO:0000259" key="5">
    <source>
        <dbReference type="PROSITE" id="PS50931"/>
    </source>
</evidence>
<dbReference type="RefSeq" id="WP_367854338.1">
    <property type="nucleotide sequence ID" value="NZ_JBFOHK010000002.1"/>
</dbReference>
<dbReference type="InterPro" id="IPR058163">
    <property type="entry name" value="LysR-type_TF_proteobact-type"/>
</dbReference>
<evidence type="ECO:0000256" key="2">
    <source>
        <dbReference type="ARBA" id="ARBA00023015"/>
    </source>
</evidence>
<dbReference type="Gene3D" id="3.40.190.290">
    <property type="match status" value="1"/>
</dbReference>
<comment type="similarity">
    <text evidence="1">Belongs to the LysR transcriptional regulatory family.</text>
</comment>
<protein>
    <submittedName>
        <fullName evidence="6">LysR family transcriptional regulator</fullName>
    </submittedName>
</protein>
<dbReference type="EMBL" id="JBFOHK010000002">
    <property type="protein sequence ID" value="MEW9572288.1"/>
    <property type="molecule type" value="Genomic_DNA"/>
</dbReference>
<keyword evidence="4" id="KW-0804">Transcription</keyword>
<dbReference type="PROSITE" id="PS50931">
    <property type="entry name" value="HTH_LYSR"/>
    <property type="match status" value="1"/>
</dbReference>
<sequence>MSMLVAVADKGSFSAAARALKIPLATFSRRISDLEAHLGTRLLFRTTRKLALTDAGQAYVLAARRILDEVESAEREAAGEFSTPKGELVVTAPVFFGRLHLLPVVTDFLAMYPEINLRLILTDRNIDLIDDHVDMAVRIGKLPDSSMVATQVGVMRTVTCASPALLAAHGAPRQPDDLLKYPCVAAITPMPVPYWRFRLPGSRTTHEVSILPRLAVTTPEAAVLAAIRGAGVTRLLHYQVADALRDGELQIVLESYEPELVPVHLLHAARGQMPLKLRSFIDFAVPRLREALIHLSRAPQCVN</sequence>
<evidence type="ECO:0000256" key="4">
    <source>
        <dbReference type="ARBA" id="ARBA00023163"/>
    </source>
</evidence>
<dbReference type="InterPro" id="IPR005119">
    <property type="entry name" value="LysR_subst-bd"/>
</dbReference>
<evidence type="ECO:0000313" key="6">
    <source>
        <dbReference type="EMBL" id="MEW9572288.1"/>
    </source>
</evidence>
<dbReference type="Proteomes" id="UP001556220">
    <property type="component" value="Unassembled WGS sequence"/>
</dbReference>
<dbReference type="Pfam" id="PF00126">
    <property type="entry name" value="HTH_1"/>
    <property type="match status" value="1"/>
</dbReference>
<dbReference type="InterPro" id="IPR036388">
    <property type="entry name" value="WH-like_DNA-bd_sf"/>
</dbReference>
<dbReference type="CDD" id="cd08471">
    <property type="entry name" value="PBP2_CrgA_like_2"/>
    <property type="match status" value="1"/>
</dbReference>
<keyword evidence="2" id="KW-0805">Transcription regulation</keyword>
<accession>A0ABV3QEM9</accession>
<evidence type="ECO:0000313" key="7">
    <source>
        <dbReference type="Proteomes" id="UP001556220"/>
    </source>
</evidence>
<dbReference type="Gene3D" id="1.10.10.10">
    <property type="entry name" value="Winged helix-like DNA-binding domain superfamily/Winged helix DNA-binding domain"/>
    <property type="match status" value="1"/>
</dbReference>
<dbReference type="InterPro" id="IPR036390">
    <property type="entry name" value="WH_DNA-bd_sf"/>
</dbReference>
<dbReference type="SUPFAM" id="SSF46785">
    <property type="entry name" value="Winged helix' DNA-binding domain"/>
    <property type="match status" value="1"/>
</dbReference>